<accession>A0A7C8MEQ2</accession>
<organism evidence="3 4">
    <name type="scientific">Massariosphaeria phaeospora</name>
    <dbReference type="NCBI Taxonomy" id="100035"/>
    <lineage>
        <taxon>Eukaryota</taxon>
        <taxon>Fungi</taxon>
        <taxon>Dikarya</taxon>
        <taxon>Ascomycota</taxon>
        <taxon>Pezizomycotina</taxon>
        <taxon>Dothideomycetes</taxon>
        <taxon>Pleosporomycetidae</taxon>
        <taxon>Pleosporales</taxon>
        <taxon>Pleosporales incertae sedis</taxon>
        <taxon>Massariosphaeria</taxon>
    </lineage>
</organism>
<feature type="region of interest" description="Disordered" evidence="1">
    <location>
        <begin position="169"/>
        <end position="216"/>
    </location>
</feature>
<gene>
    <name evidence="3" type="ORF">BDV95DRAFT_561116</name>
</gene>
<name>A0A7C8MEQ2_9PLEO</name>
<evidence type="ECO:0000256" key="2">
    <source>
        <dbReference type="SAM" id="Phobius"/>
    </source>
</evidence>
<feature type="transmembrane region" description="Helical" evidence="2">
    <location>
        <begin position="90"/>
        <end position="112"/>
    </location>
</feature>
<feature type="compositionally biased region" description="Polar residues" evidence="1">
    <location>
        <begin position="25"/>
        <end position="34"/>
    </location>
</feature>
<comment type="caution">
    <text evidence="3">The sequence shown here is derived from an EMBL/GenBank/DDBJ whole genome shotgun (WGS) entry which is preliminary data.</text>
</comment>
<sequence length="267" mass="29310">MAREWHLMCAVSRPRAPRPTERIPMTTSISSQHNSHPETSHTLPPSFSCLVAQKTSESPLFTSDTRRLAQETAPLTTQNGFQAIPKEQRIGIIVGVTVVAVLSAIAVGMCIIDFKRRMRKKRAARLNGRSELDMLENEIRGGRTGHIRPQGTNHRGLWDSLRVVPTKEASRESRLGSSIPADTLQRNVATAASQRDASGVSAGSSTRTRHESDHEWILAYTPRERASIVSSEGSSGLSVTSKPTVKPFLGARTTGQLESEEGRRRDP</sequence>
<evidence type="ECO:0000313" key="4">
    <source>
        <dbReference type="Proteomes" id="UP000481861"/>
    </source>
</evidence>
<dbReference type="Proteomes" id="UP000481861">
    <property type="component" value="Unassembled WGS sequence"/>
</dbReference>
<keyword evidence="2" id="KW-0812">Transmembrane</keyword>
<dbReference type="EMBL" id="JAADJZ010000003">
    <property type="protein sequence ID" value="KAF2876578.1"/>
    <property type="molecule type" value="Genomic_DNA"/>
</dbReference>
<keyword evidence="4" id="KW-1185">Reference proteome</keyword>
<feature type="compositionally biased region" description="Polar residues" evidence="1">
    <location>
        <begin position="184"/>
        <end position="206"/>
    </location>
</feature>
<evidence type="ECO:0000313" key="3">
    <source>
        <dbReference type="EMBL" id="KAF2876578.1"/>
    </source>
</evidence>
<dbReference type="AlphaFoldDB" id="A0A7C8MEQ2"/>
<protein>
    <submittedName>
        <fullName evidence="3">Uncharacterized protein</fullName>
    </submittedName>
</protein>
<proteinExistence type="predicted"/>
<keyword evidence="2" id="KW-1133">Transmembrane helix</keyword>
<evidence type="ECO:0000256" key="1">
    <source>
        <dbReference type="SAM" id="MobiDB-lite"/>
    </source>
</evidence>
<feature type="region of interest" description="Disordered" evidence="1">
    <location>
        <begin position="13"/>
        <end position="45"/>
    </location>
</feature>
<feature type="compositionally biased region" description="Low complexity" evidence="1">
    <location>
        <begin position="228"/>
        <end position="241"/>
    </location>
</feature>
<keyword evidence="2" id="KW-0472">Membrane</keyword>
<reference evidence="3 4" key="1">
    <citation type="submission" date="2020-01" db="EMBL/GenBank/DDBJ databases">
        <authorList>
            <consortium name="DOE Joint Genome Institute"/>
            <person name="Haridas S."/>
            <person name="Albert R."/>
            <person name="Binder M."/>
            <person name="Bloem J."/>
            <person name="Labutti K."/>
            <person name="Salamov A."/>
            <person name="Andreopoulos B."/>
            <person name="Baker S.E."/>
            <person name="Barry K."/>
            <person name="Bills G."/>
            <person name="Bluhm B.H."/>
            <person name="Cannon C."/>
            <person name="Castanera R."/>
            <person name="Culley D.E."/>
            <person name="Daum C."/>
            <person name="Ezra D."/>
            <person name="Gonzalez J.B."/>
            <person name="Henrissat B."/>
            <person name="Kuo A."/>
            <person name="Liang C."/>
            <person name="Lipzen A."/>
            <person name="Lutzoni F."/>
            <person name="Magnuson J."/>
            <person name="Mondo S."/>
            <person name="Nolan M."/>
            <person name="Ohm R."/>
            <person name="Pangilinan J."/>
            <person name="Park H.-J.H."/>
            <person name="Ramirez L."/>
            <person name="Alfaro M."/>
            <person name="Sun H."/>
            <person name="Tritt A."/>
            <person name="Yoshinaga Y."/>
            <person name="Zwiers L.-H.L."/>
            <person name="Turgeon B.G."/>
            <person name="Goodwin S.B."/>
            <person name="Spatafora J.W."/>
            <person name="Crous P.W."/>
            <person name="Grigoriev I.V."/>
        </authorList>
    </citation>
    <scope>NUCLEOTIDE SEQUENCE [LARGE SCALE GENOMIC DNA]</scope>
    <source>
        <strain evidence="3 4">CBS 611.86</strain>
    </source>
</reference>
<feature type="region of interest" description="Disordered" evidence="1">
    <location>
        <begin position="228"/>
        <end position="267"/>
    </location>
</feature>